<proteinExistence type="predicted"/>
<dbReference type="EMBL" id="BMAV01005956">
    <property type="protein sequence ID" value="GFY47452.1"/>
    <property type="molecule type" value="Genomic_DNA"/>
</dbReference>
<reference evidence="2" key="1">
    <citation type="submission" date="2020-08" db="EMBL/GenBank/DDBJ databases">
        <title>Multicomponent nature underlies the extraordinary mechanical properties of spider dragline silk.</title>
        <authorList>
            <person name="Kono N."/>
            <person name="Nakamura H."/>
            <person name="Mori M."/>
            <person name="Yoshida Y."/>
            <person name="Ohtoshi R."/>
            <person name="Malay A.D."/>
            <person name="Moran D.A.P."/>
            <person name="Tomita M."/>
            <person name="Numata K."/>
            <person name="Arakawa K."/>
        </authorList>
    </citation>
    <scope>NUCLEOTIDE SEQUENCE</scope>
</reference>
<feature type="region of interest" description="Disordered" evidence="1">
    <location>
        <begin position="1"/>
        <end position="41"/>
    </location>
</feature>
<organism evidence="2 3">
    <name type="scientific">Trichonephila inaurata madagascariensis</name>
    <dbReference type="NCBI Taxonomy" id="2747483"/>
    <lineage>
        <taxon>Eukaryota</taxon>
        <taxon>Metazoa</taxon>
        <taxon>Ecdysozoa</taxon>
        <taxon>Arthropoda</taxon>
        <taxon>Chelicerata</taxon>
        <taxon>Arachnida</taxon>
        <taxon>Araneae</taxon>
        <taxon>Araneomorphae</taxon>
        <taxon>Entelegynae</taxon>
        <taxon>Araneoidea</taxon>
        <taxon>Nephilidae</taxon>
        <taxon>Trichonephila</taxon>
        <taxon>Trichonephila inaurata</taxon>
    </lineage>
</organism>
<accession>A0A8X6X5K2</accession>
<evidence type="ECO:0000313" key="2">
    <source>
        <dbReference type="EMBL" id="GFY47452.1"/>
    </source>
</evidence>
<protein>
    <submittedName>
        <fullName evidence="2">Uncharacterized protein</fullName>
    </submittedName>
</protein>
<dbReference type="AlphaFoldDB" id="A0A8X6X5K2"/>
<evidence type="ECO:0000256" key="1">
    <source>
        <dbReference type="SAM" id="MobiDB-lite"/>
    </source>
</evidence>
<evidence type="ECO:0000313" key="3">
    <source>
        <dbReference type="Proteomes" id="UP000886998"/>
    </source>
</evidence>
<feature type="region of interest" description="Disordered" evidence="1">
    <location>
        <begin position="146"/>
        <end position="168"/>
    </location>
</feature>
<name>A0A8X6X5K2_9ARAC</name>
<gene>
    <name evidence="2" type="ORF">TNIN_387041</name>
</gene>
<keyword evidence="3" id="KW-1185">Reference proteome</keyword>
<feature type="compositionally biased region" description="Acidic residues" evidence="1">
    <location>
        <begin position="14"/>
        <end position="27"/>
    </location>
</feature>
<sequence length="168" mass="19025">MPDLSFIRKPVSVEDVDGSGSESEEENVQNTSDFEQETSVEDSEILNEYTHIQTEMIPCGPPEPLNASAFVDSSDALMIQILEQEGQMDIYENPEPLNTSAFPDNSKEEFQQEHQYLQQVEQVDQCDAPGPVSTPALENDSEEFQIEHQDLQQKVQTDRDPYDVTQKI</sequence>
<feature type="compositionally biased region" description="Basic and acidic residues" evidence="1">
    <location>
        <begin position="146"/>
        <end position="162"/>
    </location>
</feature>
<comment type="caution">
    <text evidence="2">The sequence shown here is derived from an EMBL/GenBank/DDBJ whole genome shotgun (WGS) entry which is preliminary data.</text>
</comment>
<feature type="region of interest" description="Disordered" evidence="1">
    <location>
        <begin position="92"/>
        <end position="111"/>
    </location>
</feature>
<dbReference type="Proteomes" id="UP000886998">
    <property type="component" value="Unassembled WGS sequence"/>
</dbReference>